<evidence type="ECO:0000313" key="3">
    <source>
        <dbReference type="EMBL" id="JAG32493.1"/>
    </source>
</evidence>
<name>A0A0A9YN17_LYGHE</name>
<reference evidence="3" key="2">
    <citation type="submission" date="2014-07" db="EMBL/GenBank/DDBJ databases">
        <authorList>
            <person name="Hull J."/>
        </authorList>
    </citation>
    <scope>NUCLEOTIDE SEQUENCE</scope>
</reference>
<accession>A0A0A9YN17</accession>
<gene>
    <name evidence="3" type="primary">Nudt13_1</name>
    <name evidence="2" type="synonym">Nudt13_0</name>
    <name evidence="2" type="ORF">CM83_19260</name>
    <name evidence="3" type="ORF">CM83_19261</name>
</gene>
<sequence length="100" mass="11156">MSTVHPYLRCMPHLRIDSERAVVSLNQQTTVGKMIHNKQSWEALTTYAATTVLKAKKLAVRWEEGEDQGAQTGRLNQSGLQGSKRTPPEVILNKPFRGAP</sequence>
<evidence type="ECO:0000313" key="2">
    <source>
        <dbReference type="EMBL" id="JAG32492.1"/>
    </source>
</evidence>
<dbReference type="EMBL" id="GBHO01011112">
    <property type="protein sequence ID" value="JAG32492.1"/>
    <property type="molecule type" value="Transcribed_RNA"/>
</dbReference>
<proteinExistence type="predicted"/>
<reference evidence="3" key="1">
    <citation type="journal article" date="2014" name="PLoS ONE">
        <title>Transcriptome-Based Identification of ABC Transporters in the Western Tarnished Plant Bug Lygus hesperus.</title>
        <authorList>
            <person name="Hull J.J."/>
            <person name="Chaney K."/>
            <person name="Geib S.M."/>
            <person name="Fabrick J.A."/>
            <person name="Brent C.S."/>
            <person name="Walsh D."/>
            <person name="Lavine L.C."/>
        </authorList>
    </citation>
    <scope>NUCLEOTIDE SEQUENCE</scope>
</reference>
<feature type="region of interest" description="Disordered" evidence="1">
    <location>
        <begin position="63"/>
        <end position="100"/>
    </location>
</feature>
<dbReference type="EMBL" id="GBHO01011111">
    <property type="protein sequence ID" value="JAG32493.1"/>
    <property type="molecule type" value="Transcribed_RNA"/>
</dbReference>
<dbReference type="AlphaFoldDB" id="A0A0A9YN17"/>
<evidence type="ECO:0000256" key="1">
    <source>
        <dbReference type="SAM" id="MobiDB-lite"/>
    </source>
</evidence>
<organism evidence="3">
    <name type="scientific">Lygus hesperus</name>
    <name type="common">Western plant bug</name>
    <dbReference type="NCBI Taxonomy" id="30085"/>
    <lineage>
        <taxon>Eukaryota</taxon>
        <taxon>Metazoa</taxon>
        <taxon>Ecdysozoa</taxon>
        <taxon>Arthropoda</taxon>
        <taxon>Hexapoda</taxon>
        <taxon>Insecta</taxon>
        <taxon>Pterygota</taxon>
        <taxon>Neoptera</taxon>
        <taxon>Paraneoptera</taxon>
        <taxon>Hemiptera</taxon>
        <taxon>Heteroptera</taxon>
        <taxon>Panheteroptera</taxon>
        <taxon>Cimicomorpha</taxon>
        <taxon>Miridae</taxon>
        <taxon>Mirini</taxon>
        <taxon>Lygus</taxon>
    </lineage>
</organism>
<protein>
    <submittedName>
        <fullName evidence="3">Nucleoside diphosphate-linked moiety X motif 13</fullName>
    </submittedName>
</protein>
<feature type="compositionally biased region" description="Polar residues" evidence="1">
    <location>
        <begin position="69"/>
        <end position="84"/>
    </location>
</feature>